<dbReference type="EC" id="5.4.99.5" evidence="1"/>
<feature type="signal peptide" evidence="3">
    <location>
        <begin position="1"/>
        <end position="21"/>
    </location>
</feature>
<evidence type="ECO:0000256" key="2">
    <source>
        <dbReference type="ARBA" id="ARBA00023235"/>
    </source>
</evidence>
<dbReference type="SMART" id="SM00830">
    <property type="entry name" value="CM_2"/>
    <property type="match status" value="1"/>
</dbReference>
<dbReference type="Gene3D" id="1.20.59.10">
    <property type="entry name" value="Chorismate mutase"/>
    <property type="match status" value="1"/>
</dbReference>
<feature type="chain" id="PRO_5012396240" description="chorismate mutase" evidence="3">
    <location>
        <begin position="22"/>
        <end position="187"/>
    </location>
</feature>
<proteinExistence type="predicted"/>
<keyword evidence="6" id="KW-1185">Reference proteome</keyword>
<dbReference type="GO" id="GO:0004106">
    <property type="term" value="F:chorismate mutase activity"/>
    <property type="evidence" value="ECO:0007669"/>
    <property type="project" value="UniProtKB-EC"/>
</dbReference>
<reference evidence="5 6" key="1">
    <citation type="submission" date="2016-12" db="EMBL/GenBank/DDBJ databases">
        <authorList>
            <person name="Song W.-J."/>
            <person name="Kurnit D.M."/>
        </authorList>
    </citation>
    <scope>NUCLEOTIDE SEQUENCE [LARGE SCALE GENOMIC DNA]</scope>
    <source>
        <strain evidence="5 6">175</strain>
    </source>
</reference>
<evidence type="ECO:0000256" key="1">
    <source>
        <dbReference type="ARBA" id="ARBA00012404"/>
    </source>
</evidence>
<dbReference type="InterPro" id="IPR036263">
    <property type="entry name" value="Chorismate_II_sf"/>
</dbReference>
<dbReference type="Proteomes" id="UP000192923">
    <property type="component" value="Unassembled WGS sequence"/>
</dbReference>
<dbReference type="Pfam" id="PF01817">
    <property type="entry name" value="CM_2"/>
    <property type="match status" value="1"/>
</dbReference>
<dbReference type="OrthoDB" id="8445094at2"/>
<gene>
    <name evidence="5" type="ORF">SAMN02949497_1795</name>
</gene>
<evidence type="ECO:0000313" key="5">
    <source>
        <dbReference type="EMBL" id="SMF94477.1"/>
    </source>
</evidence>
<dbReference type="RefSeq" id="WP_085211894.1">
    <property type="nucleotide sequence ID" value="NZ_FXAM01000001.1"/>
</dbReference>
<dbReference type="STRING" id="1760988.SAMN02949497_1795"/>
<feature type="domain" description="Chorismate mutase" evidence="4">
    <location>
        <begin position="22"/>
        <end position="114"/>
    </location>
</feature>
<dbReference type="SUPFAM" id="SSF48600">
    <property type="entry name" value="Chorismate mutase II"/>
    <property type="match status" value="1"/>
</dbReference>
<dbReference type="PROSITE" id="PS51257">
    <property type="entry name" value="PROKAR_LIPOPROTEIN"/>
    <property type="match status" value="1"/>
</dbReference>
<evidence type="ECO:0000256" key="3">
    <source>
        <dbReference type="SAM" id="SignalP"/>
    </source>
</evidence>
<dbReference type="AlphaFoldDB" id="A0A1Y6CVW1"/>
<keyword evidence="2" id="KW-0413">Isomerase</keyword>
<sequence>MTPRCLATGLLATPLLLAACAAPKPPPLPTASPPAAQSCADSIAAALGRRFALMPEVAAAKRREGVALTDPAQEAKVLRQARTDATRQGLSAAAAEQLFAVLIDLSKAVQAQTPDGDATGPDLATLRRAVAAAGSTLLPEIHRCVPLLAGHPDTMAVALRHDLGPWLDAGQIETLLDALPPRAFPPR</sequence>
<protein>
    <recommendedName>
        <fullName evidence="1">chorismate mutase</fullName>
        <ecNumber evidence="1">5.4.99.5</ecNumber>
    </recommendedName>
</protein>
<organism evidence="5 6">
    <name type="scientific">Methylomagnum ishizawai</name>
    <dbReference type="NCBI Taxonomy" id="1760988"/>
    <lineage>
        <taxon>Bacteria</taxon>
        <taxon>Pseudomonadati</taxon>
        <taxon>Pseudomonadota</taxon>
        <taxon>Gammaproteobacteria</taxon>
        <taxon>Methylococcales</taxon>
        <taxon>Methylococcaceae</taxon>
        <taxon>Methylomagnum</taxon>
    </lineage>
</organism>
<dbReference type="PROSITE" id="PS51168">
    <property type="entry name" value="CHORISMATE_MUT_2"/>
    <property type="match status" value="1"/>
</dbReference>
<accession>A0A1Y6CVW1</accession>
<dbReference type="GO" id="GO:0046417">
    <property type="term" value="P:chorismate metabolic process"/>
    <property type="evidence" value="ECO:0007669"/>
    <property type="project" value="InterPro"/>
</dbReference>
<dbReference type="PANTHER" id="PTHR38041:SF1">
    <property type="entry name" value="CHORISMATE MUTASE"/>
    <property type="match status" value="1"/>
</dbReference>
<name>A0A1Y6CVW1_9GAMM</name>
<evidence type="ECO:0000313" key="6">
    <source>
        <dbReference type="Proteomes" id="UP000192923"/>
    </source>
</evidence>
<dbReference type="InterPro" id="IPR036979">
    <property type="entry name" value="CM_dom_sf"/>
</dbReference>
<dbReference type="EMBL" id="FXAM01000001">
    <property type="protein sequence ID" value="SMF94477.1"/>
    <property type="molecule type" value="Genomic_DNA"/>
</dbReference>
<keyword evidence="3" id="KW-0732">Signal</keyword>
<dbReference type="InterPro" id="IPR051331">
    <property type="entry name" value="Chorismate_mutase-related"/>
</dbReference>
<evidence type="ECO:0000259" key="4">
    <source>
        <dbReference type="PROSITE" id="PS51168"/>
    </source>
</evidence>
<dbReference type="PANTHER" id="PTHR38041">
    <property type="entry name" value="CHORISMATE MUTASE"/>
    <property type="match status" value="1"/>
</dbReference>
<dbReference type="InterPro" id="IPR002701">
    <property type="entry name" value="CM_II_prokaryot"/>
</dbReference>
<dbReference type="GO" id="GO:0009697">
    <property type="term" value="P:salicylic acid biosynthetic process"/>
    <property type="evidence" value="ECO:0007669"/>
    <property type="project" value="TreeGrafter"/>
</dbReference>